<organism evidence="1 2">
    <name type="scientific">Mesoplasma chauliocola</name>
    <dbReference type="NCBI Taxonomy" id="216427"/>
    <lineage>
        <taxon>Bacteria</taxon>
        <taxon>Bacillati</taxon>
        <taxon>Mycoplasmatota</taxon>
        <taxon>Mollicutes</taxon>
        <taxon>Entomoplasmatales</taxon>
        <taxon>Entomoplasmataceae</taxon>
        <taxon>Mesoplasma</taxon>
    </lineage>
</organism>
<sequence length="82" mass="9412">MYILVINVFWFPISLFNVDTSLNLVGFRINIEVNSYFNGTTHHFEYKNNLGGKEQTNKVVIPSFFANTYMIGATTASYVYSK</sequence>
<accession>A0A249SNK6</accession>
<keyword evidence="2" id="KW-1185">Reference proteome</keyword>
<dbReference type="EMBL" id="CP023173">
    <property type="protein sequence ID" value="ASZ09197.1"/>
    <property type="molecule type" value="Genomic_DNA"/>
</dbReference>
<evidence type="ECO:0000313" key="2">
    <source>
        <dbReference type="Proteomes" id="UP000232229"/>
    </source>
</evidence>
<protein>
    <submittedName>
        <fullName evidence="1">Uncharacterized protein</fullName>
    </submittedName>
</protein>
<proteinExistence type="predicted"/>
<name>A0A249SNK6_9MOLU</name>
<dbReference type="KEGG" id="mchc:CK556_02410"/>
<reference evidence="1 2" key="1">
    <citation type="submission" date="2017-08" db="EMBL/GenBank/DDBJ databases">
        <title>Complete Genome Sequence of Mesoplasma chauliocola.</title>
        <authorList>
            <person name="Knight T.F.Jr."/>
            <person name="Citino T."/>
        </authorList>
    </citation>
    <scope>NUCLEOTIDE SEQUENCE [LARGE SCALE GENOMIC DNA]</scope>
    <source>
        <strain evidence="1 2">CHPA-2</strain>
    </source>
</reference>
<dbReference type="AlphaFoldDB" id="A0A249SNK6"/>
<gene>
    <name evidence="1" type="ORF">CK556_02410</name>
</gene>
<dbReference type="Proteomes" id="UP000232229">
    <property type="component" value="Chromosome"/>
</dbReference>
<evidence type="ECO:0000313" key="1">
    <source>
        <dbReference type="EMBL" id="ASZ09197.1"/>
    </source>
</evidence>